<feature type="chain" id="PRO_5034476209" description="SCP domain-containing protein" evidence="9">
    <location>
        <begin position="22"/>
        <end position="176"/>
    </location>
</feature>
<dbReference type="PRINTS" id="PR00837">
    <property type="entry name" value="V5TPXLIKE"/>
</dbReference>
<dbReference type="SUPFAM" id="SSF55797">
    <property type="entry name" value="PR-1-like"/>
    <property type="match status" value="1"/>
</dbReference>
<keyword evidence="6" id="KW-0108">Calcium channel impairing toxin</keyword>
<keyword evidence="5" id="KW-0632">Potassium channel impairing toxin</keyword>
<dbReference type="SMART" id="SM00198">
    <property type="entry name" value="SCP"/>
    <property type="match status" value="1"/>
</dbReference>
<dbReference type="Proteomes" id="UP000694545">
    <property type="component" value="Unplaced"/>
</dbReference>
<dbReference type="PROSITE" id="PS01009">
    <property type="entry name" value="CRISP_1"/>
    <property type="match status" value="1"/>
</dbReference>
<proteinExistence type="inferred from homology"/>
<evidence type="ECO:0000256" key="5">
    <source>
        <dbReference type="ARBA" id="ARBA00022773"/>
    </source>
</evidence>
<dbReference type="Ensembl" id="ENSVKKT00000024745.1">
    <property type="protein sequence ID" value="ENSVKKP00000024154.1"/>
    <property type="gene ID" value="ENSVKKG00000015940.1"/>
</dbReference>
<dbReference type="OMA" id="RIACNQC"/>
<evidence type="ECO:0000256" key="3">
    <source>
        <dbReference type="ARBA" id="ARBA00022656"/>
    </source>
</evidence>
<dbReference type="Gene3D" id="3.40.33.10">
    <property type="entry name" value="CAP"/>
    <property type="match status" value="1"/>
</dbReference>
<keyword evidence="9" id="KW-0732">Signal</keyword>
<evidence type="ECO:0000256" key="6">
    <source>
        <dbReference type="ARBA" id="ARBA00022831"/>
    </source>
</evidence>
<dbReference type="InterPro" id="IPR014044">
    <property type="entry name" value="CAP_dom"/>
</dbReference>
<feature type="signal peptide" evidence="9">
    <location>
        <begin position="1"/>
        <end position="21"/>
    </location>
</feature>
<reference evidence="11" key="1">
    <citation type="submission" date="2025-08" db="UniProtKB">
        <authorList>
            <consortium name="Ensembl"/>
        </authorList>
    </citation>
    <scope>IDENTIFICATION</scope>
</reference>
<protein>
    <recommendedName>
        <fullName evidence="10">SCP domain-containing protein</fullName>
    </recommendedName>
</protein>
<dbReference type="InterPro" id="IPR001283">
    <property type="entry name" value="CRISP-related"/>
</dbReference>
<reference evidence="11" key="2">
    <citation type="submission" date="2025-09" db="UniProtKB">
        <authorList>
            <consortium name="Ensembl"/>
        </authorList>
    </citation>
    <scope>IDENTIFICATION</scope>
</reference>
<dbReference type="GO" id="GO:0005576">
    <property type="term" value="C:extracellular region"/>
    <property type="evidence" value="ECO:0007669"/>
    <property type="project" value="InterPro"/>
</dbReference>
<evidence type="ECO:0000256" key="9">
    <source>
        <dbReference type="SAM" id="SignalP"/>
    </source>
</evidence>
<keyword evidence="7" id="KW-0872">Ion channel impairing toxin</keyword>
<evidence type="ECO:0000256" key="7">
    <source>
        <dbReference type="ARBA" id="ARBA00022872"/>
    </source>
</evidence>
<dbReference type="GO" id="GO:0005246">
    <property type="term" value="F:calcium channel regulator activity"/>
    <property type="evidence" value="ECO:0007669"/>
    <property type="project" value="UniProtKB-KW"/>
</dbReference>
<evidence type="ECO:0000313" key="11">
    <source>
        <dbReference type="Ensembl" id="ENSVKKP00000024154.1"/>
    </source>
</evidence>
<dbReference type="AlphaFoldDB" id="A0A8D2LL79"/>
<evidence type="ECO:0000256" key="1">
    <source>
        <dbReference type="ARBA" id="ARBA00003967"/>
    </source>
</evidence>
<evidence type="ECO:0000256" key="2">
    <source>
        <dbReference type="ARBA" id="ARBA00009923"/>
    </source>
</evidence>
<dbReference type="PANTHER" id="PTHR10334">
    <property type="entry name" value="CYSTEINE-RICH SECRETORY PROTEIN-RELATED"/>
    <property type="match status" value="1"/>
</dbReference>
<sequence length="176" mass="19781">MRGPCPLFALVLVALVGGVSGYRYPSITDRNFIKQYVDAHNKFRSGVNPPASNMLHMTFDIGLAKIARAWGRKCIWKHNPYSNLHPDRKFRPMGENLWMGSASNRPFDPTGAIAAFYNEVKYYDLSTHKCTSVCGHYTQVVWAASYKVGCAAVYCRLVDRGKKRNIVILVCNYAPA</sequence>
<accession>A0A8D2LL79</accession>
<keyword evidence="3" id="KW-0800">Toxin</keyword>
<comment type="function">
    <text evidence="1">Blocks ryanodine receptors, and potassium channels.</text>
</comment>
<keyword evidence="4" id="KW-0528">Neurotoxin</keyword>
<feature type="domain" description="SCP" evidence="10">
    <location>
        <begin position="31"/>
        <end position="176"/>
    </location>
</feature>
<dbReference type="GO" id="GO:0090729">
    <property type="term" value="F:toxin activity"/>
    <property type="evidence" value="ECO:0007669"/>
    <property type="project" value="UniProtKB-KW"/>
</dbReference>
<dbReference type="GO" id="GO:0015459">
    <property type="term" value="F:potassium channel regulator activity"/>
    <property type="evidence" value="ECO:0007669"/>
    <property type="project" value="UniProtKB-KW"/>
</dbReference>
<name>A0A8D2LL79_VARKO</name>
<keyword evidence="8" id="KW-1015">Disulfide bond</keyword>
<evidence type="ECO:0000313" key="12">
    <source>
        <dbReference type="Proteomes" id="UP000694545"/>
    </source>
</evidence>
<dbReference type="InterPro" id="IPR035940">
    <property type="entry name" value="CAP_sf"/>
</dbReference>
<comment type="similarity">
    <text evidence="2">Belongs to the CRISP family.</text>
</comment>
<dbReference type="Pfam" id="PF00188">
    <property type="entry name" value="CAP"/>
    <property type="match status" value="1"/>
</dbReference>
<dbReference type="InterPro" id="IPR002413">
    <property type="entry name" value="V5_allergen-like"/>
</dbReference>
<organism evidence="11 12">
    <name type="scientific">Varanus komodoensis</name>
    <name type="common">Komodo dragon</name>
    <dbReference type="NCBI Taxonomy" id="61221"/>
    <lineage>
        <taxon>Eukaryota</taxon>
        <taxon>Metazoa</taxon>
        <taxon>Chordata</taxon>
        <taxon>Craniata</taxon>
        <taxon>Vertebrata</taxon>
        <taxon>Euteleostomi</taxon>
        <taxon>Lepidosauria</taxon>
        <taxon>Squamata</taxon>
        <taxon>Bifurcata</taxon>
        <taxon>Unidentata</taxon>
        <taxon>Episquamata</taxon>
        <taxon>Toxicofera</taxon>
        <taxon>Anguimorpha</taxon>
        <taxon>Paleoanguimorpha</taxon>
        <taxon>Varanoidea</taxon>
        <taxon>Varanidae</taxon>
        <taxon>Varanus</taxon>
    </lineage>
</organism>
<dbReference type="PRINTS" id="PR00838">
    <property type="entry name" value="V5ALLERGEN"/>
</dbReference>
<keyword evidence="12" id="KW-1185">Reference proteome</keyword>
<evidence type="ECO:0000256" key="8">
    <source>
        <dbReference type="ARBA" id="ARBA00023157"/>
    </source>
</evidence>
<evidence type="ECO:0000259" key="10">
    <source>
        <dbReference type="SMART" id="SM00198"/>
    </source>
</evidence>
<dbReference type="InterPro" id="IPR018244">
    <property type="entry name" value="Allrgn_V5/Tpx1_CS"/>
</dbReference>
<evidence type="ECO:0000256" key="4">
    <source>
        <dbReference type="ARBA" id="ARBA00022699"/>
    </source>
</evidence>